<evidence type="ECO:0000313" key="1">
    <source>
        <dbReference type="EMBL" id="GAA4441759.1"/>
    </source>
</evidence>
<reference evidence="2" key="1">
    <citation type="journal article" date="2019" name="Int. J. Syst. Evol. Microbiol.">
        <title>The Global Catalogue of Microorganisms (GCM) 10K type strain sequencing project: providing services to taxonomists for standard genome sequencing and annotation.</title>
        <authorList>
            <consortium name="The Broad Institute Genomics Platform"/>
            <consortium name="The Broad Institute Genome Sequencing Center for Infectious Disease"/>
            <person name="Wu L."/>
            <person name="Ma J."/>
        </authorList>
    </citation>
    <scope>NUCLEOTIDE SEQUENCE [LARGE SCALE GENOMIC DNA]</scope>
    <source>
        <strain evidence="2">JCM 17926</strain>
    </source>
</reference>
<name>A0ABP8M083_9BACT</name>
<protein>
    <submittedName>
        <fullName evidence="1">Uncharacterized protein</fullName>
    </submittedName>
</protein>
<dbReference type="EMBL" id="BAABHC010000029">
    <property type="protein sequence ID" value="GAA4441759.1"/>
    <property type="molecule type" value="Genomic_DNA"/>
</dbReference>
<dbReference type="Proteomes" id="UP001500552">
    <property type="component" value="Unassembled WGS sequence"/>
</dbReference>
<gene>
    <name evidence="1" type="ORF">GCM10023188_40660</name>
</gene>
<evidence type="ECO:0000313" key="2">
    <source>
        <dbReference type="Proteomes" id="UP001500552"/>
    </source>
</evidence>
<sequence>MEERRLYGDAGLIEQKLANMQLMETAAGGYAAVYKDPATGAFWLKYYATAAREGGGYLTLLRLPAPTTEEVVQLAIGSPFVDEAVAAVLRLLDEEAIEKKDFRLQLVEKLGQQQPDSREQRQRLLQIIKLAGLDDPTNRREVLHKSNAQIEQDAVYFKAVAAKANVLLEKLQH</sequence>
<keyword evidence="2" id="KW-1185">Reference proteome</keyword>
<accession>A0ABP8M083</accession>
<dbReference type="RefSeq" id="WP_345161789.1">
    <property type="nucleotide sequence ID" value="NZ_BAABHC010000029.1"/>
</dbReference>
<proteinExistence type="predicted"/>
<comment type="caution">
    <text evidence="1">The sequence shown here is derived from an EMBL/GenBank/DDBJ whole genome shotgun (WGS) entry which is preliminary data.</text>
</comment>
<organism evidence="1 2">
    <name type="scientific">Pontibacter saemangeumensis</name>
    <dbReference type="NCBI Taxonomy" id="1084525"/>
    <lineage>
        <taxon>Bacteria</taxon>
        <taxon>Pseudomonadati</taxon>
        <taxon>Bacteroidota</taxon>
        <taxon>Cytophagia</taxon>
        <taxon>Cytophagales</taxon>
        <taxon>Hymenobacteraceae</taxon>
        <taxon>Pontibacter</taxon>
    </lineage>
</organism>